<protein>
    <submittedName>
        <fullName evidence="1">Uncharacterized protein</fullName>
    </submittedName>
</protein>
<organism evidence="1">
    <name type="scientific">Arundo donax</name>
    <name type="common">Giant reed</name>
    <name type="synonym">Donax arundinaceus</name>
    <dbReference type="NCBI Taxonomy" id="35708"/>
    <lineage>
        <taxon>Eukaryota</taxon>
        <taxon>Viridiplantae</taxon>
        <taxon>Streptophyta</taxon>
        <taxon>Embryophyta</taxon>
        <taxon>Tracheophyta</taxon>
        <taxon>Spermatophyta</taxon>
        <taxon>Magnoliopsida</taxon>
        <taxon>Liliopsida</taxon>
        <taxon>Poales</taxon>
        <taxon>Poaceae</taxon>
        <taxon>PACMAD clade</taxon>
        <taxon>Arundinoideae</taxon>
        <taxon>Arundineae</taxon>
        <taxon>Arundo</taxon>
    </lineage>
</organism>
<name>A0A0A9CLZ0_ARUDO</name>
<accession>A0A0A9CLZ0</accession>
<dbReference type="EMBL" id="GBRH01221314">
    <property type="protein sequence ID" value="JAD76581.1"/>
    <property type="molecule type" value="Transcribed_RNA"/>
</dbReference>
<evidence type="ECO:0000313" key="1">
    <source>
        <dbReference type="EMBL" id="JAD76581.1"/>
    </source>
</evidence>
<reference evidence="1" key="2">
    <citation type="journal article" date="2015" name="Data Brief">
        <title>Shoot transcriptome of the giant reed, Arundo donax.</title>
        <authorList>
            <person name="Barrero R.A."/>
            <person name="Guerrero F.D."/>
            <person name="Moolhuijzen P."/>
            <person name="Goolsby J.A."/>
            <person name="Tidwell J."/>
            <person name="Bellgard S.E."/>
            <person name="Bellgard M.I."/>
        </authorList>
    </citation>
    <scope>NUCLEOTIDE SEQUENCE</scope>
    <source>
        <tissue evidence="1">Shoot tissue taken approximately 20 cm above the soil surface</tissue>
    </source>
</reference>
<dbReference type="AlphaFoldDB" id="A0A0A9CLZ0"/>
<proteinExistence type="predicted"/>
<sequence>MGWHVKRIQKKRKGLSALVLIEFKIKEKAQSAVHQYKELR</sequence>
<reference evidence="1" key="1">
    <citation type="submission" date="2014-09" db="EMBL/GenBank/DDBJ databases">
        <authorList>
            <person name="Magalhaes I.L.F."/>
            <person name="Oliveira U."/>
            <person name="Santos F.R."/>
            <person name="Vidigal T.H.D.A."/>
            <person name="Brescovit A.D."/>
            <person name="Santos A.J."/>
        </authorList>
    </citation>
    <scope>NUCLEOTIDE SEQUENCE</scope>
    <source>
        <tissue evidence="1">Shoot tissue taken approximately 20 cm above the soil surface</tissue>
    </source>
</reference>